<evidence type="ECO:0000256" key="2">
    <source>
        <dbReference type="ARBA" id="ARBA00010312"/>
    </source>
</evidence>
<gene>
    <name evidence="9" type="ORF">KME15_24670</name>
</gene>
<dbReference type="InterPro" id="IPR006963">
    <property type="entry name" value="Mopterin_OxRdtase_4Fe-4S_dom"/>
</dbReference>
<dbReference type="InterPro" id="IPR006655">
    <property type="entry name" value="Mopterin_OxRdtase_prok_CS"/>
</dbReference>
<dbReference type="PANTHER" id="PTHR43742">
    <property type="entry name" value="TRIMETHYLAMINE-N-OXIDE REDUCTASE"/>
    <property type="match status" value="1"/>
</dbReference>
<dbReference type="InterPro" id="IPR006656">
    <property type="entry name" value="Mopterin_OxRdtase"/>
</dbReference>
<dbReference type="Gene3D" id="3.30.2070.10">
    <property type="entry name" value="Formate dehydrogenase/DMSO reductase"/>
    <property type="match status" value="1"/>
</dbReference>
<evidence type="ECO:0000256" key="5">
    <source>
        <dbReference type="ARBA" id="ARBA00023002"/>
    </source>
</evidence>
<dbReference type="EMBL" id="JAHHHD010000048">
    <property type="protein sequence ID" value="MBW4661873.1"/>
    <property type="molecule type" value="Genomic_DNA"/>
</dbReference>
<evidence type="ECO:0000256" key="3">
    <source>
        <dbReference type="ARBA" id="ARBA00022505"/>
    </source>
</evidence>
<evidence type="ECO:0000256" key="1">
    <source>
        <dbReference type="ARBA" id="ARBA00001942"/>
    </source>
</evidence>
<dbReference type="PROSITE" id="PS00490">
    <property type="entry name" value="MOLYBDOPTERIN_PROK_2"/>
    <property type="match status" value="1"/>
</dbReference>
<evidence type="ECO:0000313" key="9">
    <source>
        <dbReference type="EMBL" id="MBW4661873.1"/>
    </source>
</evidence>
<keyword evidence="6" id="KW-0408">Iron</keyword>
<comment type="similarity">
    <text evidence="2">Belongs to the prokaryotic molybdopterin-containing oxidoreductase family.</text>
</comment>
<dbReference type="GO" id="GO:0046872">
    <property type="term" value="F:metal ion binding"/>
    <property type="evidence" value="ECO:0007669"/>
    <property type="project" value="UniProtKB-KW"/>
</dbReference>
<dbReference type="SMART" id="SM00926">
    <property type="entry name" value="Molybdop_Fe4S4"/>
    <property type="match status" value="1"/>
</dbReference>
<evidence type="ECO:0000313" key="10">
    <source>
        <dbReference type="Proteomes" id="UP000757435"/>
    </source>
</evidence>
<organism evidence="9 10">
    <name type="scientific">Drouetiella hepatica Uher 2000/2452</name>
    <dbReference type="NCBI Taxonomy" id="904376"/>
    <lineage>
        <taxon>Bacteria</taxon>
        <taxon>Bacillati</taxon>
        <taxon>Cyanobacteriota</taxon>
        <taxon>Cyanophyceae</taxon>
        <taxon>Oculatellales</taxon>
        <taxon>Oculatellaceae</taxon>
        <taxon>Drouetiella</taxon>
    </lineage>
</organism>
<evidence type="ECO:0000256" key="7">
    <source>
        <dbReference type="ARBA" id="ARBA00023014"/>
    </source>
</evidence>
<dbReference type="Proteomes" id="UP000757435">
    <property type="component" value="Unassembled WGS sequence"/>
</dbReference>
<dbReference type="Pfam" id="PF04879">
    <property type="entry name" value="Molybdop_Fe4S4"/>
    <property type="match status" value="1"/>
</dbReference>
<dbReference type="InterPro" id="IPR006657">
    <property type="entry name" value="MoPterin_dinucl-bd_dom"/>
</dbReference>
<dbReference type="Pfam" id="PF01568">
    <property type="entry name" value="Molydop_binding"/>
    <property type="match status" value="1"/>
</dbReference>
<comment type="cofactor">
    <cofactor evidence="1">
        <name>Mo-bis(molybdopterin guanine dinucleotide)</name>
        <dbReference type="ChEBI" id="CHEBI:60539"/>
    </cofactor>
</comment>
<comment type="caution">
    <text evidence="9">The sequence shown here is derived from an EMBL/GenBank/DDBJ whole genome shotgun (WGS) entry which is preliminary data.</text>
</comment>
<evidence type="ECO:0000259" key="8">
    <source>
        <dbReference type="PROSITE" id="PS51669"/>
    </source>
</evidence>
<sequence>MTIAPNSGEDEHRVLGACPHDCPDTCSMITTVQNGQAIDVRGNPDHPFTRGTLCGKVDKFLDRVYSPDRVLYPLRRSGVKGSGQFERISWDEALKEIGDRFQSIIAKYGAEAIMPYCFSGHQGILNGLMVSDAFFNRLGATIAEKTLCSSGCATAFELSCGLTYGLDPEAFVESKYIVLWASNVITTNIHLWHFITEARKRGAKLVVIDPIRTRTARQADWHLAPRPGTDAALALGMINIIIQENLADADYIEKYSVGYAELKARASEFPVDRVSQITGISVEDIQTLAQDYAKIQPSVIRLGVALERQTGGGNAIRAICCLPALVGAWRKLGGGLVQATLWPFPLNFDVIQRPDFIRPKTRIVNQWHLGRALTGEMELDPPIQALFVCNSNPLLSAADQDKMVAGLSREELFTVVSEQFFTDTASFADIILPAATQIEQLEIMFSWGHLYLTYNSPAIQPLGEAVSNTELFRRLAAAMGFTDDCFQLSDEQMVQEFLDWSAPVMEGISLERLQQQGYAKLKLSQSPHAEGNFPTPSGKMEFVSSLAQNGDFVIPSLRQGLTDRQSGEVVDRVPNYIPPAESVLSNPNLAARYPLSLLSIKPHSFLNSSYGNLPKHLKLEGSLKILIHPQDAEARGIVHKQCVRVFNERGDFQAIAHITDDVQLGVVASPLGQWRRLSPISKTLAALVATTYSDLGKAGAVSDTLVEVIVVV</sequence>
<dbReference type="GO" id="GO:0051536">
    <property type="term" value="F:iron-sulfur cluster binding"/>
    <property type="evidence" value="ECO:0007669"/>
    <property type="project" value="UniProtKB-KW"/>
</dbReference>
<dbReference type="InterPro" id="IPR009010">
    <property type="entry name" value="Asp_de-COase-like_dom_sf"/>
</dbReference>
<dbReference type="Pfam" id="PF00384">
    <property type="entry name" value="Molybdopterin"/>
    <property type="match status" value="1"/>
</dbReference>
<accession>A0A951QFZ0</accession>
<keyword evidence="7" id="KW-0411">Iron-sulfur</keyword>
<dbReference type="AlphaFoldDB" id="A0A951QFZ0"/>
<dbReference type="CDD" id="cd02766">
    <property type="entry name" value="MopB_3"/>
    <property type="match status" value="1"/>
</dbReference>
<dbReference type="PROSITE" id="PS51669">
    <property type="entry name" value="4FE4S_MOW_BIS_MGD"/>
    <property type="match status" value="1"/>
</dbReference>
<protein>
    <submittedName>
        <fullName evidence="9">Molybdopterin-dependent oxidoreductase</fullName>
    </submittedName>
</protein>
<proteinExistence type="inferred from homology"/>
<dbReference type="GO" id="GO:0016491">
    <property type="term" value="F:oxidoreductase activity"/>
    <property type="evidence" value="ECO:0007669"/>
    <property type="project" value="UniProtKB-KW"/>
</dbReference>
<keyword evidence="3" id="KW-0500">Molybdenum</keyword>
<name>A0A951QFZ0_9CYAN</name>
<dbReference type="Gene3D" id="2.40.40.20">
    <property type="match status" value="1"/>
</dbReference>
<dbReference type="Gene3D" id="2.20.25.90">
    <property type="entry name" value="ADC-like domains"/>
    <property type="match status" value="1"/>
</dbReference>
<dbReference type="Gene3D" id="3.40.228.10">
    <property type="entry name" value="Dimethylsulfoxide Reductase, domain 2"/>
    <property type="match status" value="1"/>
</dbReference>
<evidence type="ECO:0000256" key="6">
    <source>
        <dbReference type="ARBA" id="ARBA00023004"/>
    </source>
</evidence>
<evidence type="ECO:0000256" key="4">
    <source>
        <dbReference type="ARBA" id="ARBA00022723"/>
    </source>
</evidence>
<dbReference type="PROSITE" id="PS00932">
    <property type="entry name" value="MOLYBDOPTERIN_PROK_3"/>
    <property type="match status" value="1"/>
</dbReference>
<dbReference type="Gene3D" id="3.40.50.740">
    <property type="match status" value="1"/>
</dbReference>
<dbReference type="SUPFAM" id="SSF53706">
    <property type="entry name" value="Formate dehydrogenase/DMSO reductase, domains 1-3"/>
    <property type="match status" value="1"/>
</dbReference>
<keyword evidence="4" id="KW-0479">Metal-binding</keyword>
<feature type="domain" description="4Fe-4S Mo/W bis-MGD-type" evidence="8">
    <location>
        <begin position="11"/>
        <end position="68"/>
    </location>
</feature>
<dbReference type="SUPFAM" id="SSF50692">
    <property type="entry name" value="ADC-like"/>
    <property type="match status" value="1"/>
</dbReference>
<reference evidence="9" key="2">
    <citation type="journal article" date="2022" name="Microbiol. Resour. Announc.">
        <title>Metagenome Sequencing to Explore Phylogenomics of Terrestrial Cyanobacteria.</title>
        <authorList>
            <person name="Ward R.D."/>
            <person name="Stajich J.E."/>
            <person name="Johansen J.R."/>
            <person name="Huntemann M."/>
            <person name="Clum A."/>
            <person name="Foster B."/>
            <person name="Foster B."/>
            <person name="Roux S."/>
            <person name="Palaniappan K."/>
            <person name="Varghese N."/>
            <person name="Mukherjee S."/>
            <person name="Reddy T.B.K."/>
            <person name="Daum C."/>
            <person name="Copeland A."/>
            <person name="Chen I.A."/>
            <person name="Ivanova N.N."/>
            <person name="Kyrpides N.C."/>
            <person name="Shapiro N."/>
            <person name="Eloe-Fadrosh E.A."/>
            <person name="Pietrasiak N."/>
        </authorList>
    </citation>
    <scope>NUCLEOTIDE SEQUENCE</scope>
    <source>
        <strain evidence="9">UHER 2000/2452</strain>
    </source>
</reference>
<dbReference type="PANTHER" id="PTHR43742:SF6">
    <property type="entry name" value="OXIDOREDUCTASE YYAE-RELATED"/>
    <property type="match status" value="1"/>
</dbReference>
<dbReference type="InterPro" id="IPR050612">
    <property type="entry name" value="Prok_Mopterin_Oxidored"/>
</dbReference>
<reference evidence="9" key="1">
    <citation type="submission" date="2021-05" db="EMBL/GenBank/DDBJ databases">
        <authorList>
            <person name="Pietrasiak N."/>
            <person name="Ward R."/>
            <person name="Stajich J.E."/>
            <person name="Kurbessoian T."/>
        </authorList>
    </citation>
    <scope>NUCLEOTIDE SEQUENCE</scope>
    <source>
        <strain evidence="9">UHER 2000/2452</strain>
    </source>
</reference>
<keyword evidence="5" id="KW-0560">Oxidoreductase</keyword>
<dbReference type="GO" id="GO:0043546">
    <property type="term" value="F:molybdopterin cofactor binding"/>
    <property type="evidence" value="ECO:0007669"/>
    <property type="project" value="InterPro"/>
</dbReference>